<accession>A0AB39PFB2</accession>
<protein>
    <submittedName>
        <fullName evidence="4">GNAT family N-acetyltransferase</fullName>
        <ecNumber evidence="4">2.3.1.-</ecNumber>
    </submittedName>
</protein>
<dbReference type="PROSITE" id="PS51186">
    <property type="entry name" value="GNAT"/>
    <property type="match status" value="1"/>
</dbReference>
<evidence type="ECO:0000256" key="2">
    <source>
        <dbReference type="ARBA" id="ARBA00023315"/>
    </source>
</evidence>
<feature type="domain" description="N-acetyltransferase" evidence="3">
    <location>
        <begin position="30"/>
        <end position="171"/>
    </location>
</feature>
<proteinExistence type="predicted"/>
<dbReference type="Gene3D" id="3.40.630.30">
    <property type="match status" value="1"/>
</dbReference>
<evidence type="ECO:0000256" key="1">
    <source>
        <dbReference type="ARBA" id="ARBA00022679"/>
    </source>
</evidence>
<dbReference type="Pfam" id="PF00583">
    <property type="entry name" value="Acetyltransf_1"/>
    <property type="match status" value="1"/>
</dbReference>
<organism evidence="4">
    <name type="scientific">Streptomyces sp. R21</name>
    <dbReference type="NCBI Taxonomy" id="3238627"/>
    <lineage>
        <taxon>Bacteria</taxon>
        <taxon>Bacillati</taxon>
        <taxon>Actinomycetota</taxon>
        <taxon>Actinomycetes</taxon>
        <taxon>Kitasatosporales</taxon>
        <taxon>Streptomycetaceae</taxon>
        <taxon>Streptomyces</taxon>
    </lineage>
</organism>
<keyword evidence="2 4" id="KW-0012">Acyltransferase</keyword>
<dbReference type="InterPro" id="IPR050832">
    <property type="entry name" value="Bact_Acetyltransf"/>
</dbReference>
<dbReference type="InterPro" id="IPR000182">
    <property type="entry name" value="GNAT_dom"/>
</dbReference>
<dbReference type="AlphaFoldDB" id="A0AB39PFB2"/>
<gene>
    <name evidence="4" type="ORF">AB5J56_24855</name>
</gene>
<keyword evidence="1 4" id="KW-0808">Transferase</keyword>
<dbReference type="PANTHER" id="PTHR43877:SF2">
    <property type="entry name" value="AMINOALKYLPHOSPHONATE N-ACETYLTRANSFERASE-RELATED"/>
    <property type="match status" value="1"/>
</dbReference>
<evidence type="ECO:0000259" key="3">
    <source>
        <dbReference type="PROSITE" id="PS51186"/>
    </source>
</evidence>
<dbReference type="RefSeq" id="WP_369235090.1">
    <property type="nucleotide sequence ID" value="NZ_CP163435.1"/>
</dbReference>
<dbReference type="GO" id="GO:0016747">
    <property type="term" value="F:acyltransferase activity, transferring groups other than amino-acyl groups"/>
    <property type="evidence" value="ECO:0007669"/>
    <property type="project" value="InterPro"/>
</dbReference>
<dbReference type="InterPro" id="IPR016181">
    <property type="entry name" value="Acyl_CoA_acyltransferase"/>
</dbReference>
<sequence>MRLDLLPLAADHDIPAPLLTELTALYASNRAFHALSGDFPDPDDIRPEQVAAALADELANPDVQVLLARSAGRLVGVVITLEHHPDPADPDPWIGLLLVAADEQRKGYGKELATLVENRFHSAGRAAVRLAVLDNNPKALAFWTTLGYEVIGHRRDLQLARPCAVLRKPLATPKASV</sequence>
<evidence type="ECO:0000313" key="4">
    <source>
        <dbReference type="EMBL" id="XDQ27728.1"/>
    </source>
</evidence>
<dbReference type="CDD" id="cd04301">
    <property type="entry name" value="NAT_SF"/>
    <property type="match status" value="1"/>
</dbReference>
<reference evidence="4" key="1">
    <citation type="submission" date="2024-07" db="EMBL/GenBank/DDBJ databases">
        <authorList>
            <person name="Yu S.T."/>
        </authorList>
    </citation>
    <scope>NUCLEOTIDE SEQUENCE</scope>
    <source>
        <strain evidence="4">R21</strain>
    </source>
</reference>
<name>A0AB39PFB2_9ACTN</name>
<dbReference type="EC" id="2.3.1.-" evidence="4"/>
<dbReference type="SUPFAM" id="SSF55729">
    <property type="entry name" value="Acyl-CoA N-acyltransferases (Nat)"/>
    <property type="match status" value="1"/>
</dbReference>
<dbReference type="EMBL" id="CP163435">
    <property type="protein sequence ID" value="XDQ27728.1"/>
    <property type="molecule type" value="Genomic_DNA"/>
</dbReference>
<dbReference type="PANTHER" id="PTHR43877">
    <property type="entry name" value="AMINOALKYLPHOSPHONATE N-ACETYLTRANSFERASE-RELATED-RELATED"/>
    <property type="match status" value="1"/>
</dbReference>